<evidence type="ECO:0000256" key="2">
    <source>
        <dbReference type="ARBA" id="ARBA00007127"/>
    </source>
</evidence>
<feature type="transmembrane region" description="Helical" evidence="11">
    <location>
        <begin position="448"/>
        <end position="466"/>
    </location>
</feature>
<keyword evidence="5 11" id="KW-0812">Transmembrane</keyword>
<keyword evidence="13" id="KW-1185">Reference proteome</keyword>
<keyword evidence="7 11" id="KW-0067">ATP-binding</keyword>
<evidence type="ECO:0000313" key="12">
    <source>
        <dbReference type="EMBL" id="AFB21021.1"/>
    </source>
</evidence>
<accession>A0ABN4A8Q5</accession>
<keyword evidence="6 11" id="KW-0547">Nucleotide-binding</keyword>
<feature type="transmembrane region" description="Helical" evidence="11">
    <location>
        <begin position="387"/>
        <end position="409"/>
    </location>
</feature>
<proteinExistence type="inferred from homology"/>
<feature type="transmembrane region" description="Helical" evidence="11">
    <location>
        <begin position="25"/>
        <end position="43"/>
    </location>
</feature>
<evidence type="ECO:0000256" key="11">
    <source>
        <dbReference type="RuleBase" id="RU363121"/>
    </source>
</evidence>
<comment type="similarity">
    <text evidence="2 11">Belongs to the ADP/ATP translocase tlc family.</text>
</comment>
<keyword evidence="8 11" id="KW-1133">Transmembrane helix</keyword>
<keyword evidence="4" id="KW-1003">Cell membrane</keyword>
<dbReference type="NCBIfam" id="TIGR00769">
    <property type="entry name" value="AAA"/>
    <property type="match status" value="1"/>
</dbReference>
<protein>
    <recommendedName>
        <fullName evidence="11">ADP,ATP carrier protein</fullName>
    </recommendedName>
</protein>
<reference evidence="13" key="1">
    <citation type="submission" date="2012-02" db="EMBL/GenBank/DDBJ databases">
        <title>Complete genome sequence of Rickettsia parkeri strain Portsmouth.</title>
        <authorList>
            <person name="Johnson S.L."/>
            <person name="Munk A.C."/>
            <person name="Han S."/>
            <person name="Bruce D.C."/>
            <person name="Dasch G.A."/>
        </authorList>
    </citation>
    <scope>NUCLEOTIDE SEQUENCE [LARGE SCALE GENOMIC DNA]</scope>
    <source>
        <strain evidence="13">CA410</strain>
    </source>
</reference>
<sequence length="503" mass="57257">MLPPKIFFEKVKEIIWPIERNELKLFIPMALMMLCILFNFGALRSIKDSLVVPSMGAEIISFLKLWLVLPSCVIFTILYVKLSNKLNFEYIFYVIVGSFLLFFLLFAYIIYPNQDIYHPNDEMINNLIASYPNFKWFIKIGSKWSYALMYIFSELWSAVVINLMFWQFANHIFDTSKAKRFYPVLGMVGNIGLIIAGSVLVFFSSGHGIIDSELLPDSFNSSYQNAIMLQPIMSIIVTAGIIAILLFRIINRLILTDSINVLDVKKVTAKTKTKLSVIESIKLVIQSKYIGRIALLIICYGLLINIVEGPWKAKIKALYPNTVDYVNFMGRFNIWMGISCVTFMVIGSNILRRLGWLISALLTPIMLSITGLIFFIFIIFIEEIPSYFGVGDFNLLYAAIIVGAIQNILSKSSKYSLFDSTKEIAYIPLSLELRTKGKAAVEVIGTKFGKSLGAFIQSLIFIIIPTATFDSIIIYLLVIFIVMMSLWIWNVIKLNKEYIELCT</sequence>
<evidence type="ECO:0000256" key="10">
    <source>
        <dbReference type="ARBA" id="ARBA00024792"/>
    </source>
</evidence>
<evidence type="ECO:0000256" key="1">
    <source>
        <dbReference type="ARBA" id="ARBA00004651"/>
    </source>
</evidence>
<feature type="transmembrane region" description="Helical" evidence="11">
    <location>
        <begin position="90"/>
        <end position="111"/>
    </location>
</feature>
<evidence type="ECO:0000256" key="5">
    <source>
        <dbReference type="ARBA" id="ARBA00022692"/>
    </source>
</evidence>
<evidence type="ECO:0000256" key="9">
    <source>
        <dbReference type="ARBA" id="ARBA00023136"/>
    </source>
</evidence>
<comment type="function">
    <text evidence="10 11">Provides the rickettsial cell with host ATP in exchange for rickettsial ADP. This is an obligate exchange system. This energy acquiring activity is an important component of rickettsial parasitism.</text>
</comment>
<gene>
    <name evidence="12" type="ORF">RCA_02240</name>
</gene>
<comment type="subcellular location">
    <subcellularLocation>
        <location evidence="1">Cell membrane</location>
        <topology evidence="1">Multi-pass membrane protein</topology>
    </subcellularLocation>
    <subcellularLocation>
        <location evidence="11">Membrane</location>
        <topology evidence="11">Multi-pass membrane protein</topology>
    </subcellularLocation>
</comment>
<evidence type="ECO:0000256" key="6">
    <source>
        <dbReference type="ARBA" id="ARBA00022741"/>
    </source>
</evidence>
<feature type="transmembrane region" description="Helical" evidence="11">
    <location>
        <begin position="354"/>
        <end position="381"/>
    </location>
</feature>
<feature type="transmembrane region" description="Helical" evidence="11">
    <location>
        <begin position="223"/>
        <end position="247"/>
    </location>
</feature>
<dbReference type="EMBL" id="CP003304">
    <property type="protein sequence ID" value="AFB21021.1"/>
    <property type="molecule type" value="Genomic_DNA"/>
</dbReference>
<feature type="transmembrane region" description="Helical" evidence="11">
    <location>
        <begin position="328"/>
        <end position="347"/>
    </location>
</feature>
<keyword evidence="9 11" id="KW-0472">Membrane</keyword>
<dbReference type="InterPro" id="IPR004667">
    <property type="entry name" value="ADP_ATP_car_bac_type"/>
</dbReference>
<evidence type="ECO:0000256" key="3">
    <source>
        <dbReference type="ARBA" id="ARBA00022448"/>
    </source>
</evidence>
<feature type="transmembrane region" description="Helical" evidence="11">
    <location>
        <begin position="55"/>
        <end position="78"/>
    </location>
</feature>
<evidence type="ECO:0000256" key="7">
    <source>
        <dbReference type="ARBA" id="ARBA00022840"/>
    </source>
</evidence>
<feature type="transmembrane region" description="Helical" evidence="11">
    <location>
        <begin position="289"/>
        <end position="308"/>
    </location>
</feature>
<dbReference type="Pfam" id="PF03219">
    <property type="entry name" value="TLC"/>
    <property type="match status" value="1"/>
</dbReference>
<keyword evidence="3 11" id="KW-0813">Transport</keyword>
<evidence type="ECO:0000313" key="13">
    <source>
        <dbReference type="Proteomes" id="UP000007878"/>
    </source>
</evidence>
<dbReference type="Proteomes" id="UP000007878">
    <property type="component" value="Chromosome"/>
</dbReference>
<name>A0ABN4A8Q5_RICCA</name>
<feature type="transmembrane region" description="Helical" evidence="11">
    <location>
        <begin position="472"/>
        <end position="492"/>
    </location>
</feature>
<feature type="transmembrane region" description="Helical" evidence="11">
    <location>
        <begin position="181"/>
        <end position="203"/>
    </location>
</feature>
<dbReference type="RefSeq" id="WP_014363850.1">
    <property type="nucleotide sequence ID" value="NC_016929.1"/>
</dbReference>
<evidence type="ECO:0000256" key="8">
    <source>
        <dbReference type="ARBA" id="ARBA00022989"/>
    </source>
</evidence>
<organism evidence="12 13">
    <name type="scientific">Rickettsia canadensis str. CA410</name>
    <dbReference type="NCBI Taxonomy" id="1105107"/>
    <lineage>
        <taxon>Bacteria</taxon>
        <taxon>Pseudomonadati</taxon>
        <taxon>Pseudomonadota</taxon>
        <taxon>Alphaproteobacteria</taxon>
        <taxon>Rickettsiales</taxon>
        <taxon>Rickettsiaceae</taxon>
        <taxon>Rickettsieae</taxon>
        <taxon>Rickettsia</taxon>
        <taxon>belli group</taxon>
    </lineage>
</organism>
<dbReference type="PANTHER" id="PTHR31187">
    <property type="match status" value="1"/>
</dbReference>
<evidence type="ECO:0000256" key="4">
    <source>
        <dbReference type="ARBA" id="ARBA00022475"/>
    </source>
</evidence>
<feature type="transmembrane region" description="Helical" evidence="11">
    <location>
        <begin position="144"/>
        <end position="169"/>
    </location>
</feature>
<dbReference type="PANTHER" id="PTHR31187:SF1">
    <property type="entry name" value="ADP,ATP CARRIER PROTEIN 1"/>
    <property type="match status" value="1"/>
</dbReference>